<comment type="similarity">
    <text evidence="3">Belongs to the UbiA prenyltransferase family.</text>
</comment>
<dbReference type="Pfam" id="PF01040">
    <property type="entry name" value="UbiA"/>
    <property type="match status" value="1"/>
</dbReference>
<dbReference type="InterPro" id="IPR039653">
    <property type="entry name" value="Prenyltransferase"/>
</dbReference>
<evidence type="ECO:0000256" key="5">
    <source>
        <dbReference type="ARBA" id="ARBA00022692"/>
    </source>
</evidence>
<comment type="pathway">
    <text evidence="2">Secondary metabolite biosynthesis; terpenoid biosynthesis.</text>
</comment>
<dbReference type="InterPro" id="IPR000537">
    <property type="entry name" value="UbiA_prenyltransferase"/>
</dbReference>
<feature type="transmembrane region" description="Helical" evidence="8">
    <location>
        <begin position="40"/>
        <end position="61"/>
    </location>
</feature>
<evidence type="ECO:0000313" key="10">
    <source>
        <dbReference type="Proteomes" id="UP001590950"/>
    </source>
</evidence>
<proteinExistence type="inferred from homology"/>
<dbReference type="EMBL" id="JBEFKJ010000018">
    <property type="protein sequence ID" value="KAL2041247.1"/>
    <property type="molecule type" value="Genomic_DNA"/>
</dbReference>
<feature type="transmembrane region" description="Helical" evidence="8">
    <location>
        <begin position="203"/>
        <end position="221"/>
    </location>
</feature>
<feature type="transmembrane region" description="Helical" evidence="8">
    <location>
        <begin position="143"/>
        <end position="160"/>
    </location>
</feature>
<feature type="transmembrane region" description="Helical" evidence="8">
    <location>
        <begin position="73"/>
        <end position="94"/>
    </location>
</feature>
<keyword evidence="7 8" id="KW-0472">Membrane</keyword>
<keyword evidence="10" id="KW-1185">Reference proteome</keyword>
<evidence type="ECO:0000256" key="4">
    <source>
        <dbReference type="ARBA" id="ARBA00022679"/>
    </source>
</evidence>
<feature type="transmembrane region" description="Helical" evidence="8">
    <location>
        <begin position="114"/>
        <end position="136"/>
    </location>
</feature>
<name>A0ABR4A5Q8_9LECA</name>
<dbReference type="Proteomes" id="UP001590950">
    <property type="component" value="Unassembled WGS sequence"/>
</dbReference>
<evidence type="ECO:0000256" key="3">
    <source>
        <dbReference type="ARBA" id="ARBA00005985"/>
    </source>
</evidence>
<keyword evidence="6 8" id="KW-1133">Transmembrane helix</keyword>
<feature type="transmembrane region" description="Helical" evidence="8">
    <location>
        <begin position="246"/>
        <end position="263"/>
    </location>
</feature>
<dbReference type="Gene3D" id="1.20.120.1780">
    <property type="entry name" value="UbiA prenyltransferase"/>
    <property type="match status" value="1"/>
</dbReference>
<keyword evidence="4" id="KW-0808">Transferase</keyword>
<sequence>MSAPNPSHEDVPWTPKTGMLTYLPLPWLPYAELMRLHRPVGIMSVFFPYLFGSLVAACVSLPTIKPRWLLARCTYLFIAAFILRSAGCTWNDIADRDLDRLVVRTRLRPMARRAISLFAAYLFTAAQVAIWLGLLSQMLPRSWLLYAAPLLFLVWLYPFAKRFTDFAQIVLGVTLGWGVLIGAAAIGSDILAMGASDQHTGLLGLYLIYVVCSVIHDTVYAHQDVRDDMKAGIGSMAVRWLHSTKPFLWTFAVAQVGLLWAVGGCMRAGMWYYCIAVGENGTVLSAMISQLDLSDSRSCLWWFQTGSLLIGGSISVGLLGEYFARLRI</sequence>
<feature type="transmembrane region" description="Helical" evidence="8">
    <location>
        <begin position="301"/>
        <end position="324"/>
    </location>
</feature>
<evidence type="ECO:0000256" key="6">
    <source>
        <dbReference type="ARBA" id="ARBA00022989"/>
    </source>
</evidence>
<gene>
    <name evidence="9" type="ORF">N7G274_006192</name>
</gene>
<evidence type="ECO:0000256" key="2">
    <source>
        <dbReference type="ARBA" id="ARBA00004721"/>
    </source>
</evidence>
<evidence type="ECO:0000256" key="1">
    <source>
        <dbReference type="ARBA" id="ARBA00004141"/>
    </source>
</evidence>
<evidence type="ECO:0000256" key="7">
    <source>
        <dbReference type="ARBA" id="ARBA00023136"/>
    </source>
</evidence>
<dbReference type="PROSITE" id="PS00943">
    <property type="entry name" value="UBIA"/>
    <property type="match status" value="1"/>
</dbReference>
<comment type="caution">
    <text evidence="9">The sequence shown here is derived from an EMBL/GenBank/DDBJ whole genome shotgun (WGS) entry which is preliminary data.</text>
</comment>
<dbReference type="InterPro" id="IPR030470">
    <property type="entry name" value="UbiA_prenylTrfase_CS"/>
</dbReference>
<feature type="transmembrane region" description="Helical" evidence="8">
    <location>
        <begin position="166"/>
        <end position="191"/>
    </location>
</feature>
<feature type="transmembrane region" description="Helical" evidence="8">
    <location>
        <begin position="270"/>
        <end position="289"/>
    </location>
</feature>
<evidence type="ECO:0000256" key="8">
    <source>
        <dbReference type="SAM" id="Phobius"/>
    </source>
</evidence>
<comment type="subcellular location">
    <subcellularLocation>
        <location evidence="1">Membrane</location>
        <topology evidence="1">Multi-pass membrane protein</topology>
    </subcellularLocation>
</comment>
<dbReference type="PANTHER" id="PTHR11048">
    <property type="entry name" value="PRENYLTRANSFERASES"/>
    <property type="match status" value="1"/>
</dbReference>
<dbReference type="Gene3D" id="1.10.357.140">
    <property type="entry name" value="UbiA prenyltransferase"/>
    <property type="match status" value="1"/>
</dbReference>
<dbReference type="PANTHER" id="PTHR11048:SF39">
    <property type="entry name" value="POLYPRENYL TRANSFERASE AUSN"/>
    <property type="match status" value="1"/>
</dbReference>
<keyword evidence="5 8" id="KW-0812">Transmembrane</keyword>
<reference evidence="9 10" key="1">
    <citation type="submission" date="2024-09" db="EMBL/GenBank/DDBJ databases">
        <title>Rethinking Asexuality: The Enigmatic Case of Functional Sexual Genes in Lepraria (Stereocaulaceae).</title>
        <authorList>
            <person name="Doellman M."/>
            <person name="Sun Y."/>
            <person name="Barcenas-Pena A."/>
            <person name="Lumbsch H.T."/>
            <person name="Grewe F."/>
        </authorList>
    </citation>
    <scope>NUCLEOTIDE SEQUENCE [LARGE SCALE GENOMIC DNA]</scope>
    <source>
        <strain evidence="9 10">Mercado 3170</strain>
    </source>
</reference>
<accession>A0ABR4A5Q8</accession>
<evidence type="ECO:0000313" key="9">
    <source>
        <dbReference type="EMBL" id="KAL2041247.1"/>
    </source>
</evidence>
<dbReference type="CDD" id="cd13959">
    <property type="entry name" value="PT_UbiA_COQ2"/>
    <property type="match status" value="1"/>
</dbReference>
<organism evidence="9 10">
    <name type="scientific">Stereocaulon virgatum</name>
    <dbReference type="NCBI Taxonomy" id="373712"/>
    <lineage>
        <taxon>Eukaryota</taxon>
        <taxon>Fungi</taxon>
        <taxon>Dikarya</taxon>
        <taxon>Ascomycota</taxon>
        <taxon>Pezizomycotina</taxon>
        <taxon>Lecanoromycetes</taxon>
        <taxon>OSLEUM clade</taxon>
        <taxon>Lecanoromycetidae</taxon>
        <taxon>Lecanorales</taxon>
        <taxon>Lecanorineae</taxon>
        <taxon>Stereocaulaceae</taxon>
        <taxon>Stereocaulon</taxon>
    </lineage>
</organism>
<dbReference type="InterPro" id="IPR044878">
    <property type="entry name" value="UbiA_sf"/>
</dbReference>
<protein>
    <submittedName>
        <fullName evidence="9">Uncharacterized protein</fullName>
    </submittedName>
</protein>